<dbReference type="Gene3D" id="3.40.50.300">
    <property type="entry name" value="P-loop containing nucleotide triphosphate hydrolases"/>
    <property type="match status" value="1"/>
</dbReference>
<dbReference type="PRINTS" id="PR00449">
    <property type="entry name" value="RASTRNSFRMNG"/>
</dbReference>
<accession>A0AAV2I8N1</accession>
<dbReference type="Proteomes" id="UP001497497">
    <property type="component" value="Unassembled WGS sequence"/>
</dbReference>
<keyword evidence="4" id="KW-1185">Reference proteome</keyword>
<dbReference type="SUPFAM" id="SSF52540">
    <property type="entry name" value="P-loop containing nucleoside triphosphate hydrolases"/>
    <property type="match status" value="1"/>
</dbReference>
<comment type="similarity">
    <text evidence="1">Belongs to the small GTPase superfamily. Rab family.</text>
</comment>
<gene>
    <name evidence="3" type="ORF">GSLYS_00015424001</name>
</gene>
<dbReference type="InterPro" id="IPR001806">
    <property type="entry name" value="Small_GTPase"/>
</dbReference>
<dbReference type="Pfam" id="PF00071">
    <property type="entry name" value="Ras"/>
    <property type="match status" value="1"/>
</dbReference>
<comment type="caution">
    <text evidence="3">The sequence shown here is derived from an EMBL/GenBank/DDBJ whole genome shotgun (WGS) entry which is preliminary data.</text>
</comment>
<dbReference type="GO" id="GO:0003924">
    <property type="term" value="F:GTPase activity"/>
    <property type="evidence" value="ECO:0007669"/>
    <property type="project" value="InterPro"/>
</dbReference>
<dbReference type="GO" id="GO:0005525">
    <property type="term" value="F:GTP binding"/>
    <property type="evidence" value="ECO:0007669"/>
    <property type="project" value="InterPro"/>
</dbReference>
<dbReference type="PANTHER" id="PTHR47978">
    <property type="match status" value="1"/>
</dbReference>
<dbReference type="PROSITE" id="PS51419">
    <property type="entry name" value="RAB"/>
    <property type="match status" value="1"/>
</dbReference>
<dbReference type="EMBL" id="CAXITT010000453">
    <property type="protein sequence ID" value="CAL1541818.1"/>
    <property type="molecule type" value="Genomic_DNA"/>
</dbReference>
<dbReference type="InterPro" id="IPR027417">
    <property type="entry name" value="P-loop_NTPase"/>
</dbReference>
<sequence length="153" mass="17283">MLVEQYTRNLKLKKRKTKPLPRVKDEPVPMVTVTVVGEPGVGKSSIVRRFRNAGFRQEYLQTLGVERSQAVVERPSSCKKKSKTTVLRFLDTNEVFLDPSMATTIQDQVDAIHASLSNYVLIVYDVTNHASFVETKGWMKIVRSMVPVSTTLV</sequence>
<protein>
    <submittedName>
        <fullName evidence="3">Uncharacterized protein</fullName>
    </submittedName>
</protein>
<keyword evidence="2" id="KW-0547">Nucleotide-binding</keyword>
<reference evidence="3 4" key="1">
    <citation type="submission" date="2024-04" db="EMBL/GenBank/DDBJ databases">
        <authorList>
            <consortium name="Genoscope - CEA"/>
            <person name="William W."/>
        </authorList>
    </citation>
    <scope>NUCLEOTIDE SEQUENCE [LARGE SCALE GENOMIC DNA]</scope>
</reference>
<evidence type="ECO:0000313" key="4">
    <source>
        <dbReference type="Proteomes" id="UP001497497"/>
    </source>
</evidence>
<evidence type="ECO:0000313" key="3">
    <source>
        <dbReference type="EMBL" id="CAL1541818.1"/>
    </source>
</evidence>
<name>A0AAV2I8N1_LYMST</name>
<organism evidence="3 4">
    <name type="scientific">Lymnaea stagnalis</name>
    <name type="common">Great pond snail</name>
    <name type="synonym">Helix stagnalis</name>
    <dbReference type="NCBI Taxonomy" id="6523"/>
    <lineage>
        <taxon>Eukaryota</taxon>
        <taxon>Metazoa</taxon>
        <taxon>Spiralia</taxon>
        <taxon>Lophotrochozoa</taxon>
        <taxon>Mollusca</taxon>
        <taxon>Gastropoda</taxon>
        <taxon>Heterobranchia</taxon>
        <taxon>Euthyneura</taxon>
        <taxon>Panpulmonata</taxon>
        <taxon>Hygrophila</taxon>
        <taxon>Lymnaeoidea</taxon>
        <taxon>Lymnaeidae</taxon>
        <taxon>Lymnaea</taxon>
    </lineage>
</organism>
<dbReference type="AlphaFoldDB" id="A0AAV2I8N1"/>
<proteinExistence type="inferred from homology"/>
<evidence type="ECO:0000256" key="1">
    <source>
        <dbReference type="ARBA" id="ARBA00006270"/>
    </source>
</evidence>
<feature type="non-terminal residue" evidence="3">
    <location>
        <position position="153"/>
    </location>
</feature>
<evidence type="ECO:0000256" key="2">
    <source>
        <dbReference type="ARBA" id="ARBA00022741"/>
    </source>
</evidence>